<accession>A0ABU7PMF5</accession>
<organism evidence="2 3">
    <name type="scientific">Actinacidiphila polyblastidii</name>
    <dbReference type="NCBI Taxonomy" id="3110430"/>
    <lineage>
        <taxon>Bacteria</taxon>
        <taxon>Bacillati</taxon>
        <taxon>Actinomycetota</taxon>
        <taxon>Actinomycetes</taxon>
        <taxon>Kitasatosporales</taxon>
        <taxon>Streptomycetaceae</taxon>
        <taxon>Actinacidiphila</taxon>
    </lineage>
</organism>
<evidence type="ECO:0000256" key="1">
    <source>
        <dbReference type="SAM" id="SignalP"/>
    </source>
</evidence>
<name>A0ABU7PMF5_9ACTN</name>
<keyword evidence="1" id="KW-0732">Signal</keyword>
<sequence length="79" mass="7931">MNFRRVAIVLAGITAAGFLAAGSAAATTTGDEAGAVGGKSSSSAAFSYENLGGPYGITRTHGSFEESMGYFGYSGDHDN</sequence>
<protein>
    <submittedName>
        <fullName evidence="2">Uncharacterized protein</fullName>
    </submittedName>
</protein>
<feature type="chain" id="PRO_5045293803" evidence="1">
    <location>
        <begin position="27"/>
        <end position="79"/>
    </location>
</feature>
<evidence type="ECO:0000313" key="2">
    <source>
        <dbReference type="EMBL" id="MEE4547019.1"/>
    </source>
</evidence>
<dbReference type="RefSeq" id="WP_330801010.1">
    <property type="nucleotide sequence ID" value="NZ_JAZEWV010000077.1"/>
</dbReference>
<feature type="signal peptide" evidence="1">
    <location>
        <begin position="1"/>
        <end position="26"/>
    </location>
</feature>
<proteinExistence type="predicted"/>
<keyword evidence="3" id="KW-1185">Reference proteome</keyword>
<dbReference type="Proteomes" id="UP001344658">
    <property type="component" value="Unassembled WGS sequence"/>
</dbReference>
<reference evidence="2 3" key="1">
    <citation type="submission" date="2023-12" db="EMBL/GenBank/DDBJ databases">
        <title>Streptomyces sp. V4-01.</title>
        <authorList>
            <person name="Somphong A."/>
            <person name="Phongsopitanun W."/>
        </authorList>
    </citation>
    <scope>NUCLEOTIDE SEQUENCE [LARGE SCALE GENOMIC DNA]</scope>
    <source>
        <strain evidence="2 3">V4-01</strain>
    </source>
</reference>
<dbReference type="EMBL" id="JAZEWV010000077">
    <property type="protein sequence ID" value="MEE4547019.1"/>
    <property type="molecule type" value="Genomic_DNA"/>
</dbReference>
<evidence type="ECO:0000313" key="3">
    <source>
        <dbReference type="Proteomes" id="UP001344658"/>
    </source>
</evidence>
<gene>
    <name evidence="2" type="ORF">V2S66_34280</name>
</gene>
<comment type="caution">
    <text evidence="2">The sequence shown here is derived from an EMBL/GenBank/DDBJ whole genome shotgun (WGS) entry which is preliminary data.</text>
</comment>